<organism evidence="2 3">
    <name type="scientific">Mycena pura</name>
    <dbReference type="NCBI Taxonomy" id="153505"/>
    <lineage>
        <taxon>Eukaryota</taxon>
        <taxon>Fungi</taxon>
        <taxon>Dikarya</taxon>
        <taxon>Basidiomycota</taxon>
        <taxon>Agaricomycotina</taxon>
        <taxon>Agaricomycetes</taxon>
        <taxon>Agaricomycetidae</taxon>
        <taxon>Agaricales</taxon>
        <taxon>Marasmiineae</taxon>
        <taxon>Mycenaceae</taxon>
        <taxon>Mycena</taxon>
    </lineage>
</organism>
<keyword evidence="3" id="KW-1185">Reference proteome</keyword>
<evidence type="ECO:0008006" key="4">
    <source>
        <dbReference type="Google" id="ProtNLM"/>
    </source>
</evidence>
<comment type="caution">
    <text evidence="2">The sequence shown here is derived from an EMBL/GenBank/DDBJ whole genome shotgun (WGS) entry which is preliminary data.</text>
</comment>
<feature type="region of interest" description="Disordered" evidence="1">
    <location>
        <begin position="1"/>
        <end position="27"/>
    </location>
</feature>
<dbReference type="InterPro" id="IPR021109">
    <property type="entry name" value="Peptidase_aspartic_dom_sf"/>
</dbReference>
<gene>
    <name evidence="2" type="ORF">GGX14DRAFT_392445</name>
</gene>
<evidence type="ECO:0000256" key="1">
    <source>
        <dbReference type="SAM" id="MobiDB-lite"/>
    </source>
</evidence>
<reference evidence="2" key="1">
    <citation type="submission" date="2023-03" db="EMBL/GenBank/DDBJ databases">
        <title>Massive genome expansion in bonnet fungi (Mycena s.s.) driven by repeated elements and novel gene families across ecological guilds.</title>
        <authorList>
            <consortium name="Lawrence Berkeley National Laboratory"/>
            <person name="Harder C.B."/>
            <person name="Miyauchi S."/>
            <person name="Viragh M."/>
            <person name="Kuo A."/>
            <person name="Thoen E."/>
            <person name="Andreopoulos B."/>
            <person name="Lu D."/>
            <person name="Skrede I."/>
            <person name="Drula E."/>
            <person name="Henrissat B."/>
            <person name="Morin E."/>
            <person name="Kohler A."/>
            <person name="Barry K."/>
            <person name="LaButti K."/>
            <person name="Morin E."/>
            <person name="Salamov A."/>
            <person name="Lipzen A."/>
            <person name="Mereny Z."/>
            <person name="Hegedus B."/>
            <person name="Baldrian P."/>
            <person name="Stursova M."/>
            <person name="Weitz H."/>
            <person name="Taylor A."/>
            <person name="Grigoriev I.V."/>
            <person name="Nagy L.G."/>
            <person name="Martin F."/>
            <person name="Kauserud H."/>
        </authorList>
    </citation>
    <scope>NUCLEOTIDE SEQUENCE</scope>
    <source>
        <strain evidence="2">9144</strain>
    </source>
</reference>
<feature type="compositionally biased region" description="Polar residues" evidence="1">
    <location>
        <begin position="378"/>
        <end position="390"/>
    </location>
</feature>
<evidence type="ECO:0000313" key="3">
    <source>
        <dbReference type="Proteomes" id="UP001219525"/>
    </source>
</evidence>
<dbReference type="AlphaFoldDB" id="A0AAD6VKP5"/>
<proteinExistence type="predicted"/>
<feature type="region of interest" description="Disordered" evidence="1">
    <location>
        <begin position="352"/>
        <end position="390"/>
    </location>
</feature>
<evidence type="ECO:0000313" key="2">
    <source>
        <dbReference type="EMBL" id="KAJ7214418.1"/>
    </source>
</evidence>
<dbReference type="EMBL" id="JARJCW010000019">
    <property type="protein sequence ID" value="KAJ7214418.1"/>
    <property type="molecule type" value="Genomic_DNA"/>
</dbReference>
<protein>
    <recommendedName>
        <fullName evidence="4">Peptidase A2 domain-containing protein</fullName>
    </recommendedName>
</protein>
<name>A0AAD6VKP5_9AGAR</name>
<accession>A0AAD6VKP5</accession>
<dbReference type="Proteomes" id="UP001219525">
    <property type="component" value="Unassembled WGS sequence"/>
</dbReference>
<dbReference type="Pfam" id="PF13650">
    <property type="entry name" value="Asp_protease_2"/>
    <property type="match status" value="1"/>
</dbReference>
<dbReference type="CDD" id="cd00303">
    <property type="entry name" value="retropepsin_like"/>
    <property type="match status" value="1"/>
</dbReference>
<dbReference type="SUPFAM" id="SSF50630">
    <property type="entry name" value="Acid proteases"/>
    <property type="match status" value="1"/>
</dbReference>
<sequence>MDGPTSVRVKQEAADNTPIPEPVPVDPIDMRIDFSREDAIMEDVAPTGAERVLKANQGPPKILKKPGPRQSAVSAHINPQDVLNTILNTPVTLPAGTILAVSSGISNALVEVLKLKNAPRPATTASVTVDSSENEMPASKPSMNIVGATFVTKDRQRLIQIQVDINGKTVNAIVDTGSMLNVVSRSAWRTFMTHISMDITKHITMGDANGGQSQLRGFLRDVLLTMGGVESKASFWVGEKAPFDVLLGRPWQRGNFVSIDERRDGTYLVFRDPDSGINRYELLVDDADDMPINSANLVKNRNIPMPGSFMTRIINSPFEIIADEENEDNICSEDQYNPESVSDLEREIFGTGFSDSEEEPDSKDMNTTNKCAPGTHAEPSTAQSSKGSIAPISQSPICKTCKVLLHERVFEGVGDWKGDLYPFSIEANWVLKAQQKEKDPCVQDVTIHTFYTGFQNLSPWEFYGAKANSPEAQSAAQLINGLKNDPKTVACAQESPYLRTRQQQCEIQGFLHMHTELLYLASKIHMVPSAFLRRISNLIRAHNTGSGSDGNMEGYSEEDLSEQKELGCPPKIQVLGTNPIRFLMETIAPMESIICINQGKTLGGSEEEFILHQKKIIKLVLAEKPEATPSANSQDIPPIQTVHPLLHTINLNPQLRLLDTGQSLPFSTAHSASFLMPQPVAMTQLLFSLISLPTDEPKDESVPPFTPHEDMYSEIREILGPGEGQYHTLLFPNADSSLLCHSSAPQTAVLNELVKCVAYYLLFIDAHVNVPARTPALYWPVHTCLSQSTSALAACCMP</sequence>
<dbReference type="Gene3D" id="2.40.70.10">
    <property type="entry name" value="Acid Proteases"/>
    <property type="match status" value="1"/>
</dbReference>